<reference evidence="5" key="1">
    <citation type="journal article" date="2019" name="Int. J. Syst. Evol. Microbiol.">
        <title>The Global Catalogue of Microorganisms (GCM) 10K type strain sequencing project: providing services to taxonomists for standard genome sequencing and annotation.</title>
        <authorList>
            <consortium name="The Broad Institute Genomics Platform"/>
            <consortium name="The Broad Institute Genome Sequencing Center for Infectious Disease"/>
            <person name="Wu L."/>
            <person name="Ma J."/>
        </authorList>
    </citation>
    <scope>NUCLEOTIDE SEQUENCE [LARGE SCALE GENOMIC DNA]</scope>
    <source>
        <strain evidence="5">CGMCC 1.15942</strain>
    </source>
</reference>
<evidence type="ECO:0000313" key="4">
    <source>
        <dbReference type="EMBL" id="GGD03457.1"/>
    </source>
</evidence>
<proteinExistence type="predicted"/>
<dbReference type="Pfam" id="PF08401">
    <property type="entry name" value="ArdcN"/>
    <property type="match status" value="1"/>
</dbReference>
<feature type="region of interest" description="Disordered" evidence="2">
    <location>
        <begin position="317"/>
        <end position="347"/>
    </location>
</feature>
<organism evidence="4 5">
    <name type="scientific">Enterococcus wangshanyuanii</name>
    <dbReference type="NCBI Taxonomy" id="2005703"/>
    <lineage>
        <taxon>Bacteria</taxon>
        <taxon>Bacillati</taxon>
        <taxon>Bacillota</taxon>
        <taxon>Bacilli</taxon>
        <taxon>Lactobacillales</taxon>
        <taxon>Enterococcaceae</taxon>
        <taxon>Enterococcus</taxon>
    </lineage>
</organism>
<sequence length="347" mass="39967">MLEKSFVQEKKTPKPSLSEVIKKKDYKGLSEHLEEGIKDYLDSDTFQNYLDFVSKFHKYSQKNVRLILAQKPTARYVAEFQSWKKLERHVRKGSKAIYVYAPYFKDKVDKEGNKVTDENGEIVKETRYFLTPVFDVSQTEGKEIPKPVYNLSEDMNDSKKFTQTYKALVELSPVPVSIQPITNEANGYYDPAKKEIVVRQGLGEIMTLKVLLHELTHATLHTDSQAFFGDPTYRRQEFEAESVAYIVSNHLGLDTSDYSFGYLSSWTDQGNKLEELTTSLETITTQAKGLIERADQLLNRVYTLDAPKNKFEERLARARGQELPEPRTPSKEYEVADPKVHRPTKTL</sequence>
<protein>
    <recommendedName>
        <fullName evidence="3">N-terminal domain-containing protein</fullName>
    </recommendedName>
</protein>
<name>A0ABQ1PTA2_9ENTE</name>
<feature type="domain" description="N-terminal" evidence="3">
    <location>
        <begin position="32"/>
        <end position="129"/>
    </location>
</feature>
<dbReference type="Proteomes" id="UP000630615">
    <property type="component" value="Unassembled WGS sequence"/>
</dbReference>
<keyword evidence="1" id="KW-0175">Coiled coil</keyword>
<evidence type="ECO:0000256" key="1">
    <source>
        <dbReference type="SAM" id="Coils"/>
    </source>
</evidence>
<evidence type="ECO:0000313" key="5">
    <source>
        <dbReference type="Proteomes" id="UP000630615"/>
    </source>
</evidence>
<evidence type="ECO:0000256" key="2">
    <source>
        <dbReference type="SAM" id="MobiDB-lite"/>
    </source>
</evidence>
<evidence type="ECO:0000259" key="3">
    <source>
        <dbReference type="Pfam" id="PF08401"/>
    </source>
</evidence>
<accession>A0ABQ1PTA2</accession>
<dbReference type="InterPro" id="IPR013610">
    <property type="entry name" value="ArdC_N"/>
</dbReference>
<comment type="caution">
    <text evidence="4">The sequence shown here is derived from an EMBL/GenBank/DDBJ whole genome shotgun (WGS) entry which is preliminary data.</text>
</comment>
<gene>
    <name evidence="4" type="ORF">GCM10011573_36150</name>
</gene>
<feature type="compositionally biased region" description="Basic and acidic residues" evidence="2">
    <location>
        <begin position="317"/>
        <end position="340"/>
    </location>
</feature>
<feature type="coiled-coil region" evidence="1">
    <location>
        <begin position="273"/>
        <end position="300"/>
    </location>
</feature>
<keyword evidence="5" id="KW-1185">Reference proteome</keyword>
<dbReference type="Gene3D" id="1.10.10.2910">
    <property type="match status" value="1"/>
</dbReference>
<dbReference type="EMBL" id="BMKI01000015">
    <property type="protein sequence ID" value="GGD03457.1"/>
    <property type="molecule type" value="Genomic_DNA"/>
</dbReference>